<protein>
    <recommendedName>
        <fullName evidence="4">HTH arsR-type domain-containing protein</fullName>
    </recommendedName>
</protein>
<dbReference type="InterPro" id="IPR036388">
    <property type="entry name" value="WH-like_DNA-bd_sf"/>
</dbReference>
<dbReference type="InterPro" id="IPR001845">
    <property type="entry name" value="HTH_ArsR_DNA-bd_dom"/>
</dbReference>
<keyword evidence="1" id="KW-0805">Transcription regulation</keyword>
<name>X0SN05_9ZZZZ</name>
<keyword evidence="2" id="KW-0238">DNA-binding</keyword>
<keyword evidence="3" id="KW-0804">Transcription</keyword>
<dbReference type="InterPro" id="IPR051081">
    <property type="entry name" value="HTH_MetalResp_TranReg"/>
</dbReference>
<dbReference type="GO" id="GO:0003677">
    <property type="term" value="F:DNA binding"/>
    <property type="evidence" value="ECO:0007669"/>
    <property type="project" value="UniProtKB-KW"/>
</dbReference>
<organism evidence="5">
    <name type="scientific">marine sediment metagenome</name>
    <dbReference type="NCBI Taxonomy" id="412755"/>
    <lineage>
        <taxon>unclassified sequences</taxon>
        <taxon>metagenomes</taxon>
        <taxon>ecological metagenomes</taxon>
    </lineage>
</organism>
<sequence length="101" mass="10991">MTAKVACAAGREAKRWAAVFKALSDPTRLQILSLVARNPGGVCECNIVDCTPLSQPTISYHVKVLKEAGLLEVHKHGLWCYYRLRKDALGQVAVALSSLGR</sequence>
<evidence type="ECO:0000259" key="4">
    <source>
        <dbReference type="PROSITE" id="PS50987"/>
    </source>
</evidence>
<dbReference type="PANTHER" id="PTHR33154">
    <property type="entry name" value="TRANSCRIPTIONAL REGULATOR, ARSR FAMILY"/>
    <property type="match status" value="1"/>
</dbReference>
<dbReference type="EMBL" id="BARS01003411">
    <property type="protein sequence ID" value="GAF82439.1"/>
    <property type="molecule type" value="Genomic_DNA"/>
</dbReference>
<dbReference type="SUPFAM" id="SSF46785">
    <property type="entry name" value="Winged helix' DNA-binding domain"/>
    <property type="match status" value="1"/>
</dbReference>
<dbReference type="GO" id="GO:0003700">
    <property type="term" value="F:DNA-binding transcription factor activity"/>
    <property type="evidence" value="ECO:0007669"/>
    <property type="project" value="InterPro"/>
</dbReference>
<dbReference type="NCBIfam" id="NF033788">
    <property type="entry name" value="HTH_metalloreg"/>
    <property type="match status" value="1"/>
</dbReference>
<accession>X0SN05</accession>
<dbReference type="PANTHER" id="PTHR33154:SF18">
    <property type="entry name" value="ARSENICAL RESISTANCE OPERON REPRESSOR"/>
    <property type="match status" value="1"/>
</dbReference>
<dbReference type="PROSITE" id="PS50987">
    <property type="entry name" value="HTH_ARSR_2"/>
    <property type="match status" value="1"/>
</dbReference>
<dbReference type="PRINTS" id="PR00778">
    <property type="entry name" value="HTHARSR"/>
</dbReference>
<dbReference type="Pfam" id="PF01022">
    <property type="entry name" value="HTH_5"/>
    <property type="match status" value="1"/>
</dbReference>
<dbReference type="InterPro" id="IPR011991">
    <property type="entry name" value="ArsR-like_HTH"/>
</dbReference>
<evidence type="ECO:0000256" key="1">
    <source>
        <dbReference type="ARBA" id="ARBA00023015"/>
    </source>
</evidence>
<evidence type="ECO:0000256" key="3">
    <source>
        <dbReference type="ARBA" id="ARBA00023163"/>
    </source>
</evidence>
<reference evidence="5" key="1">
    <citation type="journal article" date="2014" name="Front. Microbiol.">
        <title>High frequency of phylogenetically diverse reductive dehalogenase-homologous genes in deep subseafloor sedimentary metagenomes.</title>
        <authorList>
            <person name="Kawai M."/>
            <person name="Futagami T."/>
            <person name="Toyoda A."/>
            <person name="Takaki Y."/>
            <person name="Nishi S."/>
            <person name="Hori S."/>
            <person name="Arai W."/>
            <person name="Tsubouchi T."/>
            <person name="Morono Y."/>
            <person name="Uchiyama I."/>
            <person name="Ito T."/>
            <person name="Fujiyama A."/>
            <person name="Inagaki F."/>
            <person name="Takami H."/>
        </authorList>
    </citation>
    <scope>NUCLEOTIDE SEQUENCE</scope>
    <source>
        <strain evidence="5">Expedition CK06-06</strain>
    </source>
</reference>
<proteinExistence type="predicted"/>
<feature type="domain" description="HTH arsR-type" evidence="4">
    <location>
        <begin position="8"/>
        <end position="101"/>
    </location>
</feature>
<dbReference type="InterPro" id="IPR036390">
    <property type="entry name" value="WH_DNA-bd_sf"/>
</dbReference>
<dbReference type="CDD" id="cd00090">
    <property type="entry name" value="HTH_ARSR"/>
    <property type="match status" value="1"/>
</dbReference>
<evidence type="ECO:0000256" key="2">
    <source>
        <dbReference type="ARBA" id="ARBA00023125"/>
    </source>
</evidence>
<gene>
    <name evidence="5" type="ORF">S01H1_06610</name>
</gene>
<comment type="caution">
    <text evidence="5">The sequence shown here is derived from an EMBL/GenBank/DDBJ whole genome shotgun (WGS) entry which is preliminary data.</text>
</comment>
<evidence type="ECO:0000313" key="5">
    <source>
        <dbReference type="EMBL" id="GAF82439.1"/>
    </source>
</evidence>
<dbReference type="SMART" id="SM00418">
    <property type="entry name" value="HTH_ARSR"/>
    <property type="match status" value="1"/>
</dbReference>
<dbReference type="Gene3D" id="1.10.10.10">
    <property type="entry name" value="Winged helix-like DNA-binding domain superfamily/Winged helix DNA-binding domain"/>
    <property type="match status" value="1"/>
</dbReference>
<dbReference type="AlphaFoldDB" id="X0SN05"/>